<dbReference type="Proteomes" id="UP000520767">
    <property type="component" value="Unassembled WGS sequence"/>
</dbReference>
<dbReference type="InterPro" id="IPR020904">
    <property type="entry name" value="Sc_DH/Rdtase_CS"/>
</dbReference>
<dbReference type="GO" id="GO:0016616">
    <property type="term" value="F:oxidoreductase activity, acting on the CH-OH group of donors, NAD or NADP as acceptor"/>
    <property type="evidence" value="ECO:0007669"/>
    <property type="project" value="UniProtKB-ARBA"/>
</dbReference>
<dbReference type="GO" id="GO:0030497">
    <property type="term" value="P:fatty acid elongation"/>
    <property type="evidence" value="ECO:0007669"/>
    <property type="project" value="TreeGrafter"/>
</dbReference>
<dbReference type="InterPro" id="IPR057326">
    <property type="entry name" value="KR_dom"/>
</dbReference>
<proteinExistence type="inferred from homology"/>
<dbReference type="InterPro" id="IPR002347">
    <property type="entry name" value="SDR_fam"/>
</dbReference>
<dbReference type="PANTHER" id="PTHR42760">
    <property type="entry name" value="SHORT-CHAIN DEHYDROGENASES/REDUCTASES FAMILY MEMBER"/>
    <property type="match status" value="1"/>
</dbReference>
<dbReference type="PRINTS" id="PR00080">
    <property type="entry name" value="SDRFAMILY"/>
</dbReference>
<evidence type="ECO:0000313" key="4">
    <source>
        <dbReference type="Proteomes" id="UP000520767"/>
    </source>
</evidence>
<dbReference type="PANTHER" id="PTHR42760:SF40">
    <property type="entry name" value="3-OXOACYL-[ACYL-CARRIER-PROTEIN] REDUCTASE, CHLOROPLASTIC"/>
    <property type="match status" value="1"/>
</dbReference>
<dbReference type="PRINTS" id="PR00081">
    <property type="entry name" value="GDHRDH"/>
</dbReference>
<accession>A0A7W7Q1H3</accession>
<protein>
    <submittedName>
        <fullName evidence="3">NAD(P)-dependent dehydrogenase (Short-subunit alcohol dehydrogenase family)</fullName>
    </submittedName>
</protein>
<dbReference type="Gene3D" id="3.40.50.720">
    <property type="entry name" value="NAD(P)-binding Rossmann-like Domain"/>
    <property type="match status" value="1"/>
</dbReference>
<keyword evidence="4" id="KW-1185">Reference proteome</keyword>
<comment type="caution">
    <text evidence="3">The sequence shown here is derived from an EMBL/GenBank/DDBJ whole genome shotgun (WGS) entry which is preliminary data.</text>
</comment>
<dbReference type="Pfam" id="PF13561">
    <property type="entry name" value="adh_short_C2"/>
    <property type="match status" value="1"/>
</dbReference>
<reference evidence="3 4" key="1">
    <citation type="submission" date="2020-08" db="EMBL/GenBank/DDBJ databases">
        <title>Genomic Encyclopedia of Type Strains, Phase III (KMG-III): the genomes of soil and plant-associated and newly described type strains.</title>
        <authorList>
            <person name="Whitman W."/>
        </authorList>
    </citation>
    <scope>NUCLEOTIDE SEQUENCE [LARGE SCALE GENOMIC DNA]</scope>
    <source>
        <strain evidence="3 4">CECT 8960</strain>
    </source>
</reference>
<sequence>MATTTLVTGGAGGIGRACADWFRDRGDEVVVLDRSLGHDAADPASVASLLADVPSVDVVVHAAGSVGKGGIEDLDLAEWNRVLTDNLTSAAVVTSQALPRMRAGGSVVLFSSVNGRHGGNELSGPAYAVAKAGIIGLTRHLAKHQAGRGVRANCLAPGPVTTPMLDRLTTDEMAALIASVPLGHVTSPAEIAGTVGWLCSPAAASITGTVIDVNGGLWMG</sequence>
<gene>
    <name evidence="3" type="ORF">FHR82_001491</name>
</gene>
<dbReference type="InterPro" id="IPR036291">
    <property type="entry name" value="NAD(P)-bd_dom_sf"/>
</dbReference>
<name>A0A7W7Q1H3_9PSEU</name>
<evidence type="ECO:0000256" key="1">
    <source>
        <dbReference type="ARBA" id="ARBA00006484"/>
    </source>
</evidence>
<dbReference type="CDD" id="cd05233">
    <property type="entry name" value="SDR_c"/>
    <property type="match status" value="1"/>
</dbReference>
<organism evidence="3 4">
    <name type="scientific">Actinophytocola algeriensis</name>
    <dbReference type="NCBI Taxonomy" id="1768010"/>
    <lineage>
        <taxon>Bacteria</taxon>
        <taxon>Bacillati</taxon>
        <taxon>Actinomycetota</taxon>
        <taxon>Actinomycetes</taxon>
        <taxon>Pseudonocardiales</taxon>
        <taxon>Pseudonocardiaceae</taxon>
    </lineage>
</organism>
<feature type="domain" description="Ketoreductase" evidence="2">
    <location>
        <begin position="3"/>
        <end position="163"/>
    </location>
</feature>
<dbReference type="SUPFAM" id="SSF51735">
    <property type="entry name" value="NAD(P)-binding Rossmann-fold domains"/>
    <property type="match status" value="1"/>
</dbReference>
<dbReference type="SMART" id="SM00822">
    <property type="entry name" value="PKS_KR"/>
    <property type="match status" value="1"/>
</dbReference>
<dbReference type="AlphaFoldDB" id="A0A7W7Q1H3"/>
<dbReference type="RefSeq" id="WP_184809539.1">
    <property type="nucleotide sequence ID" value="NZ_JACHJQ010000002.1"/>
</dbReference>
<dbReference type="PROSITE" id="PS00061">
    <property type="entry name" value="ADH_SHORT"/>
    <property type="match status" value="1"/>
</dbReference>
<evidence type="ECO:0000313" key="3">
    <source>
        <dbReference type="EMBL" id="MBB4905274.1"/>
    </source>
</evidence>
<evidence type="ECO:0000259" key="2">
    <source>
        <dbReference type="SMART" id="SM00822"/>
    </source>
</evidence>
<comment type="similarity">
    <text evidence="1">Belongs to the short-chain dehydrogenases/reductases (SDR) family.</text>
</comment>
<dbReference type="EMBL" id="JACHJQ010000002">
    <property type="protein sequence ID" value="MBB4905274.1"/>
    <property type="molecule type" value="Genomic_DNA"/>
</dbReference>